<keyword evidence="3" id="KW-1185">Reference proteome</keyword>
<protein>
    <submittedName>
        <fullName evidence="2">Uncharacterized protein</fullName>
    </submittedName>
</protein>
<evidence type="ECO:0000313" key="3">
    <source>
        <dbReference type="Proteomes" id="UP001172159"/>
    </source>
</evidence>
<keyword evidence="1" id="KW-0732">Signal</keyword>
<feature type="signal peptide" evidence="1">
    <location>
        <begin position="1"/>
        <end position="22"/>
    </location>
</feature>
<accession>A0AA40AST5</accession>
<comment type="caution">
    <text evidence="2">The sequence shown here is derived from an EMBL/GenBank/DDBJ whole genome shotgun (WGS) entry which is preliminary data.</text>
</comment>
<reference evidence="2" key="1">
    <citation type="submission" date="2023-06" db="EMBL/GenBank/DDBJ databases">
        <title>Genome-scale phylogeny and comparative genomics of the fungal order Sordariales.</title>
        <authorList>
            <consortium name="Lawrence Berkeley National Laboratory"/>
            <person name="Hensen N."/>
            <person name="Bonometti L."/>
            <person name="Westerberg I."/>
            <person name="Brannstrom I.O."/>
            <person name="Guillou S."/>
            <person name="Cros-Aarteil S."/>
            <person name="Calhoun S."/>
            <person name="Haridas S."/>
            <person name="Kuo A."/>
            <person name="Mondo S."/>
            <person name="Pangilinan J."/>
            <person name="Riley R."/>
            <person name="Labutti K."/>
            <person name="Andreopoulos B."/>
            <person name="Lipzen A."/>
            <person name="Chen C."/>
            <person name="Yanf M."/>
            <person name="Daum C."/>
            <person name="Ng V."/>
            <person name="Clum A."/>
            <person name="Steindorff A."/>
            <person name="Ohm R."/>
            <person name="Martin F."/>
            <person name="Silar P."/>
            <person name="Natvig D."/>
            <person name="Lalanne C."/>
            <person name="Gautier V."/>
            <person name="Ament-Velasquez S.L."/>
            <person name="Kruys A."/>
            <person name="Hutchinson M.I."/>
            <person name="Powell A.J."/>
            <person name="Barry K."/>
            <person name="Miller A.N."/>
            <person name="Grigoriev I.V."/>
            <person name="Debuchy R."/>
            <person name="Gladieux P."/>
            <person name="Thoren M.H."/>
            <person name="Johannesson H."/>
        </authorList>
    </citation>
    <scope>NUCLEOTIDE SEQUENCE</scope>
    <source>
        <strain evidence="2">CBS 540.89</strain>
    </source>
</reference>
<evidence type="ECO:0000256" key="1">
    <source>
        <dbReference type="SAM" id="SignalP"/>
    </source>
</evidence>
<proteinExistence type="predicted"/>
<dbReference type="AlphaFoldDB" id="A0AA40AST5"/>
<dbReference type="EMBL" id="JAUKTV010000012">
    <property type="protein sequence ID" value="KAK0721359.1"/>
    <property type="molecule type" value="Genomic_DNA"/>
</dbReference>
<evidence type="ECO:0000313" key="2">
    <source>
        <dbReference type="EMBL" id="KAK0721359.1"/>
    </source>
</evidence>
<feature type="chain" id="PRO_5041435159" evidence="1">
    <location>
        <begin position="23"/>
        <end position="297"/>
    </location>
</feature>
<sequence length="297" mass="31666">MMNLAAKALPLLLLLLPRLTLGTAVPRALSVAVAAQEVALPNIKTTLPTRTLNLSPGYGHVATYVDAATGHAFDFAAEGFTGEPSIVEFDSTGYTPRRTYTATTGALTPGNSTLQARDFCGGVARCYRAVASTATVGSIFVANAFTGTCTSLAAAARDYFRRDGYANLNAVLQGAVVGLAVNFVSVPIGNAWVNSLNKKAGGGSDSCAVNEREVLADDFGQALNFFCQTIALARKAETQSHFYQGDMNDDQNRLTGQYSAVKAYIAERVGEYVGICREMGVEWKKRDVNGVHVEEEW</sequence>
<organism evidence="2 3">
    <name type="scientific">Apiosordaria backusii</name>
    <dbReference type="NCBI Taxonomy" id="314023"/>
    <lineage>
        <taxon>Eukaryota</taxon>
        <taxon>Fungi</taxon>
        <taxon>Dikarya</taxon>
        <taxon>Ascomycota</taxon>
        <taxon>Pezizomycotina</taxon>
        <taxon>Sordariomycetes</taxon>
        <taxon>Sordariomycetidae</taxon>
        <taxon>Sordariales</taxon>
        <taxon>Lasiosphaeriaceae</taxon>
        <taxon>Apiosordaria</taxon>
    </lineage>
</organism>
<gene>
    <name evidence="2" type="ORF">B0T21DRAFT_414550</name>
</gene>
<dbReference type="Proteomes" id="UP001172159">
    <property type="component" value="Unassembled WGS sequence"/>
</dbReference>
<name>A0AA40AST5_9PEZI</name>